<organism evidence="2">
    <name type="scientific">Fonticula alba</name>
    <name type="common">Slime mold</name>
    <dbReference type="NCBI Taxonomy" id="691883"/>
    <lineage>
        <taxon>Eukaryota</taxon>
        <taxon>Rotosphaerida</taxon>
        <taxon>Fonticulaceae</taxon>
        <taxon>Fonticula</taxon>
    </lineage>
</organism>
<dbReference type="OrthoDB" id="10258445at2759"/>
<dbReference type="GeneID" id="20527730"/>
<protein>
    <recommendedName>
        <fullName evidence="4">Complex 1 LYR protein</fullName>
    </recommendedName>
</protein>
<keyword evidence="3" id="KW-1185">Reference proteome</keyword>
<dbReference type="InterPro" id="IPR045296">
    <property type="entry name" value="Complex1_LYR_ETFRF1_LYRM5"/>
</dbReference>
<dbReference type="STRING" id="691883.A0A058Z8R0"/>
<evidence type="ECO:0000313" key="2">
    <source>
        <dbReference type="EMBL" id="KCV70650.1"/>
    </source>
</evidence>
<dbReference type="GO" id="GO:0090324">
    <property type="term" value="P:negative regulation of oxidative phosphorylation"/>
    <property type="evidence" value="ECO:0007669"/>
    <property type="project" value="InterPro"/>
</dbReference>
<dbReference type="Pfam" id="PF13233">
    <property type="entry name" value="Complex1_LYR_2"/>
    <property type="match status" value="1"/>
</dbReference>
<feature type="compositionally biased region" description="Low complexity" evidence="1">
    <location>
        <begin position="113"/>
        <end position="122"/>
    </location>
</feature>
<dbReference type="EMBL" id="KB932204">
    <property type="protein sequence ID" value="KCV70650.1"/>
    <property type="molecule type" value="Genomic_DNA"/>
</dbReference>
<dbReference type="Proteomes" id="UP000030693">
    <property type="component" value="Unassembled WGS sequence"/>
</dbReference>
<feature type="compositionally biased region" description="Basic and acidic residues" evidence="1">
    <location>
        <begin position="123"/>
        <end position="134"/>
    </location>
</feature>
<evidence type="ECO:0000313" key="3">
    <source>
        <dbReference type="Proteomes" id="UP000030693"/>
    </source>
</evidence>
<feature type="region of interest" description="Disordered" evidence="1">
    <location>
        <begin position="102"/>
        <end position="134"/>
    </location>
</feature>
<proteinExistence type="predicted"/>
<reference evidence="2" key="1">
    <citation type="submission" date="2013-04" db="EMBL/GenBank/DDBJ databases">
        <title>The Genome Sequence of Fonticula alba ATCC 38817.</title>
        <authorList>
            <consortium name="The Broad Institute Genomics Platform"/>
            <person name="Russ C."/>
            <person name="Cuomo C."/>
            <person name="Burger G."/>
            <person name="Gray M.W."/>
            <person name="Holland P.W.H."/>
            <person name="King N."/>
            <person name="Lang F.B.F."/>
            <person name="Roger A.J."/>
            <person name="Ruiz-Trillo I."/>
            <person name="Brown M."/>
            <person name="Walker B."/>
            <person name="Young S."/>
            <person name="Zeng Q."/>
            <person name="Gargeya S."/>
            <person name="Fitzgerald M."/>
            <person name="Haas B."/>
            <person name="Abouelleil A."/>
            <person name="Allen A.W."/>
            <person name="Alvarado L."/>
            <person name="Arachchi H.M."/>
            <person name="Berlin A.M."/>
            <person name="Chapman S.B."/>
            <person name="Gainer-Dewar J."/>
            <person name="Goldberg J."/>
            <person name="Griggs A."/>
            <person name="Gujja S."/>
            <person name="Hansen M."/>
            <person name="Howarth C."/>
            <person name="Imamovic A."/>
            <person name="Ireland A."/>
            <person name="Larimer J."/>
            <person name="McCowan C."/>
            <person name="Murphy C."/>
            <person name="Pearson M."/>
            <person name="Poon T.W."/>
            <person name="Priest M."/>
            <person name="Roberts A."/>
            <person name="Saif S."/>
            <person name="Shea T."/>
            <person name="Sisk P."/>
            <person name="Sykes S."/>
            <person name="Wortman J."/>
            <person name="Nusbaum C."/>
            <person name="Birren B."/>
        </authorList>
    </citation>
    <scope>NUCLEOTIDE SEQUENCE [LARGE SCALE GENOMIC DNA]</scope>
    <source>
        <strain evidence="2">ATCC 38817</strain>
    </source>
</reference>
<dbReference type="AlphaFoldDB" id="A0A058Z8R0"/>
<gene>
    <name evidence="2" type="ORF">H696_03005</name>
</gene>
<dbReference type="RefSeq" id="XP_009495166.1">
    <property type="nucleotide sequence ID" value="XM_009496891.1"/>
</dbReference>
<dbReference type="CDD" id="cd20265">
    <property type="entry name" value="Complex1_LYR_ETFRF1_LYRM5"/>
    <property type="match status" value="1"/>
</dbReference>
<sequence length="134" mass="15298">MSKIPDPVLMAQLRSKARILYRELSFIGQHDPRGFREFFHPQLRQSFAQRAHLTDPKDIQRELRNGERIKRELPVVYSVLKYRALRRAYGDTRELPADLSAEASQVLEGTGAGMPAPATAPEPEAKQSFSHEEK</sequence>
<evidence type="ECO:0000256" key="1">
    <source>
        <dbReference type="SAM" id="MobiDB-lite"/>
    </source>
</evidence>
<evidence type="ECO:0008006" key="4">
    <source>
        <dbReference type="Google" id="ProtNLM"/>
    </source>
</evidence>
<accession>A0A058Z8R0</accession>
<name>A0A058Z8R0_FONAL</name>